<dbReference type="PATRIC" id="fig|413882.6.peg.3664"/>
<dbReference type="Pfam" id="PF07589">
    <property type="entry name" value="PEP-CTERM"/>
    <property type="match status" value="1"/>
</dbReference>
<dbReference type="STRING" id="413882.AAW51_3508"/>
<feature type="chain" id="PRO_5002551686" description="Ice-binding protein C-terminal domain-containing protein" evidence="1">
    <location>
        <begin position="24"/>
        <end position="270"/>
    </location>
</feature>
<evidence type="ECO:0000256" key="1">
    <source>
        <dbReference type="SAM" id="SignalP"/>
    </source>
</evidence>
<keyword evidence="4" id="KW-1185">Reference proteome</keyword>
<dbReference type="EMBL" id="CP011371">
    <property type="protein sequence ID" value="AKJ30199.1"/>
    <property type="molecule type" value="Genomic_DNA"/>
</dbReference>
<dbReference type="Proteomes" id="UP000035352">
    <property type="component" value="Chromosome"/>
</dbReference>
<keyword evidence="1" id="KW-0732">Signal</keyword>
<sequence length="270" mass="27021">MKLLIRRLLLAAVSCLLPAVAFAHYGSFASGANGCDVSLLSSASAADCGSIEGHWKVEVSFEEGKKSVTVDAQQNSPGSANTSGSINGTVKVTRVITQECLDDCKATADLPTKTSVTFSGVFSGTLTAALQPAPGGQDALAQATPSFSGPTSFDNLETLAITQNDSAPFEQSYTSTVELGEGTYNFSAGATANAFVPSGANGGSKASATFALSVGGGGGDFSIPCVPEPSTVALGALGLGMLVLQLGRARRTRVAGADARCLGVPCAAGA</sequence>
<feature type="domain" description="Ice-binding protein C-terminal" evidence="2">
    <location>
        <begin position="226"/>
        <end position="251"/>
    </location>
</feature>
<name>A0A0G3BL64_9BURK</name>
<proteinExistence type="predicted"/>
<protein>
    <recommendedName>
        <fullName evidence="2">Ice-binding protein C-terminal domain-containing protein</fullName>
    </recommendedName>
</protein>
<dbReference type="InterPro" id="IPR013424">
    <property type="entry name" value="Ice-binding_C"/>
</dbReference>
<feature type="signal peptide" evidence="1">
    <location>
        <begin position="1"/>
        <end position="23"/>
    </location>
</feature>
<accession>A0A0G3BL64</accession>
<dbReference type="KEGG" id="pbh:AAW51_3508"/>
<dbReference type="AlphaFoldDB" id="A0A0G3BL64"/>
<evidence type="ECO:0000313" key="4">
    <source>
        <dbReference type="Proteomes" id="UP000035352"/>
    </source>
</evidence>
<gene>
    <name evidence="3" type="ORF">AAW51_3508</name>
</gene>
<dbReference type="RefSeq" id="WP_047195624.1">
    <property type="nucleotide sequence ID" value="NZ_CP011371.1"/>
</dbReference>
<reference evidence="3 4" key="1">
    <citation type="submission" date="2015-05" db="EMBL/GenBank/DDBJ databases">
        <authorList>
            <person name="Tang B."/>
            <person name="Yu Y."/>
        </authorList>
    </citation>
    <scope>NUCLEOTIDE SEQUENCE [LARGE SCALE GENOMIC DNA]</scope>
    <source>
        <strain evidence="3 4">DSM 7029</strain>
    </source>
</reference>
<evidence type="ECO:0000313" key="3">
    <source>
        <dbReference type="EMBL" id="AKJ30199.1"/>
    </source>
</evidence>
<organism evidence="3 4">
    <name type="scientific">Caldimonas brevitalea</name>
    <dbReference type="NCBI Taxonomy" id="413882"/>
    <lineage>
        <taxon>Bacteria</taxon>
        <taxon>Pseudomonadati</taxon>
        <taxon>Pseudomonadota</taxon>
        <taxon>Betaproteobacteria</taxon>
        <taxon>Burkholderiales</taxon>
        <taxon>Sphaerotilaceae</taxon>
        <taxon>Caldimonas</taxon>
    </lineage>
</organism>
<evidence type="ECO:0000259" key="2">
    <source>
        <dbReference type="Pfam" id="PF07589"/>
    </source>
</evidence>